<feature type="transmembrane region" description="Helical" evidence="3">
    <location>
        <begin position="94"/>
        <end position="114"/>
    </location>
</feature>
<comment type="caution">
    <text evidence="5">The sequence shown here is derived from an EMBL/GenBank/DDBJ whole genome shotgun (WGS) entry which is preliminary data.</text>
</comment>
<evidence type="ECO:0000313" key="5">
    <source>
        <dbReference type="EMBL" id="RCK81732.1"/>
    </source>
</evidence>
<feature type="transmembrane region" description="Helical" evidence="3">
    <location>
        <begin position="62"/>
        <end position="82"/>
    </location>
</feature>
<dbReference type="EMBL" id="QOQW01000001">
    <property type="protein sequence ID" value="RCK81732.1"/>
    <property type="molecule type" value="Genomic_DNA"/>
</dbReference>
<keyword evidence="3" id="KW-0812">Transmembrane</keyword>
<reference evidence="5 6" key="1">
    <citation type="submission" date="2018-05" db="EMBL/GenBank/DDBJ databases">
        <title>A metagenomic window into the 2 km-deep terrestrial subsurface aquifer revealed taxonomically and functionally diverse microbial community comprising novel uncultured bacterial lineages.</title>
        <authorList>
            <person name="Kadnikov V.V."/>
            <person name="Mardanov A.V."/>
            <person name="Beletsky A.V."/>
            <person name="Banks D."/>
            <person name="Pimenov N.V."/>
            <person name="Frank Y.A."/>
            <person name="Karnachuk O.V."/>
            <person name="Ravin N.V."/>
        </authorList>
    </citation>
    <scope>NUCLEOTIDE SEQUENCE [LARGE SCALE GENOMIC DNA]</scope>
    <source>
        <strain evidence="5">BY5</strain>
    </source>
</reference>
<evidence type="ECO:0000256" key="2">
    <source>
        <dbReference type="SAM" id="MobiDB-lite"/>
    </source>
</evidence>
<feature type="region of interest" description="Disordered" evidence="2">
    <location>
        <begin position="1"/>
        <end position="26"/>
    </location>
</feature>
<dbReference type="Gene3D" id="3.60.40.10">
    <property type="entry name" value="PPM-type phosphatase domain"/>
    <property type="match status" value="1"/>
</dbReference>
<dbReference type="SUPFAM" id="SSF158472">
    <property type="entry name" value="HAMP domain-like"/>
    <property type="match status" value="1"/>
</dbReference>
<dbReference type="GO" id="GO:0007165">
    <property type="term" value="P:signal transduction"/>
    <property type="evidence" value="ECO:0007669"/>
    <property type="project" value="InterPro"/>
</dbReference>
<name>A0A367ZWK4_9BACT</name>
<dbReference type="SMART" id="SM00304">
    <property type="entry name" value="HAMP"/>
    <property type="match status" value="1"/>
</dbReference>
<sequence>MVGQAGRALAPPQPPATATLPLEPSPEETEETVITYLEEAGDQVTLFLAAPLPGWPPSTFKAGLWSGLTMLALALSLAWRYLSQAWSSAALRTKFLGIFGYAVGLPLLGVAVLAQGMLAERQATRIQATFLAAREALLAFDEAFRLEEAETALRFRRVLHLPALAAGHLPEVASHLRGLLDEGWIDRAELRSWETTPLLSLERGRPDPGFAIFTEMMCRNAIQAFVGPGRTRFAHESMVHIMANAVLETPELGFVEITRKPEKLQLFRFGPSLFYWFWTLRRDPTSPWAFLNLTRSHRQAARRYLERHLVRNREFRLVAWDRQTGRWLPAIRSTEGLTALVTGVARTGEDQVARLPIRGRPYLAFAMPGHRLARFDLVALTPEDAILREPRRLKEAIAAGMGLALLAGVLCALLLADSLLVPLENIGQGVQALSRRDSEHRIPVRADDEMGHLAEAFNHMLETIGEIDLAKVVQDCLIPTAFPPPPGYRSDLRLAKVVSIGGTYFDHLVLPDGREMLLTGDVAGVGVGAGLVMAMAKALTFHHFAAQGEPEALLPRMGHTFMELIPTRRMMSMCLVCLDPVHHTFQAWSAGHAPPLLWRKATVTIEVHRHPSHPLGFRKIRIGHTPPQELGPGDLLLLYSDEVFHGLEAERPSLEERLAAAAPHGPTAVVQSLADAVARIPPERRDRDNWVIFALQRQEESG</sequence>
<dbReference type="GO" id="GO:0016020">
    <property type="term" value="C:membrane"/>
    <property type="evidence" value="ECO:0007669"/>
    <property type="project" value="InterPro"/>
</dbReference>
<evidence type="ECO:0000256" key="3">
    <source>
        <dbReference type="SAM" id="Phobius"/>
    </source>
</evidence>
<dbReference type="GO" id="GO:0016791">
    <property type="term" value="F:phosphatase activity"/>
    <property type="evidence" value="ECO:0007669"/>
    <property type="project" value="TreeGrafter"/>
</dbReference>
<organism evidence="5 6">
    <name type="scientific">Candidatus Ozemobacter sibiricus</name>
    <dbReference type="NCBI Taxonomy" id="2268124"/>
    <lineage>
        <taxon>Bacteria</taxon>
        <taxon>Candidatus Ozemobacteria</taxon>
        <taxon>Candidatus Ozemobacterales</taxon>
        <taxon>Candidatus Ozemobacteraceae</taxon>
        <taxon>Candidatus Ozemobacter</taxon>
    </lineage>
</organism>
<keyword evidence="1" id="KW-0378">Hydrolase</keyword>
<evidence type="ECO:0000313" key="6">
    <source>
        <dbReference type="Proteomes" id="UP000252355"/>
    </source>
</evidence>
<accession>A0A367ZWK4</accession>
<dbReference type="Gene3D" id="6.10.340.10">
    <property type="match status" value="1"/>
</dbReference>
<dbReference type="InterPro" id="IPR036457">
    <property type="entry name" value="PPM-type-like_dom_sf"/>
</dbReference>
<dbReference type="CDD" id="cd06225">
    <property type="entry name" value="HAMP"/>
    <property type="match status" value="1"/>
</dbReference>
<dbReference type="Proteomes" id="UP000252355">
    <property type="component" value="Unassembled WGS sequence"/>
</dbReference>
<keyword evidence="3" id="KW-1133">Transmembrane helix</keyword>
<feature type="domain" description="HAMP" evidence="4">
    <location>
        <begin position="417"/>
        <end position="469"/>
    </location>
</feature>
<dbReference type="PROSITE" id="PS50885">
    <property type="entry name" value="HAMP"/>
    <property type="match status" value="1"/>
</dbReference>
<dbReference type="InterPro" id="IPR003660">
    <property type="entry name" value="HAMP_dom"/>
</dbReference>
<dbReference type="PANTHER" id="PTHR43156">
    <property type="entry name" value="STAGE II SPORULATION PROTEIN E-RELATED"/>
    <property type="match status" value="1"/>
</dbReference>
<dbReference type="SMART" id="SM00331">
    <property type="entry name" value="PP2C_SIG"/>
    <property type="match status" value="1"/>
</dbReference>
<dbReference type="Pfam" id="PF07228">
    <property type="entry name" value="SpoIIE"/>
    <property type="match status" value="1"/>
</dbReference>
<dbReference type="InterPro" id="IPR052016">
    <property type="entry name" value="Bact_Sigma-Reg"/>
</dbReference>
<gene>
    <name evidence="5" type="ORF">OZSIB_0866</name>
</gene>
<proteinExistence type="predicted"/>
<dbReference type="PANTHER" id="PTHR43156:SF2">
    <property type="entry name" value="STAGE II SPORULATION PROTEIN E"/>
    <property type="match status" value="1"/>
</dbReference>
<dbReference type="InterPro" id="IPR001932">
    <property type="entry name" value="PPM-type_phosphatase-like_dom"/>
</dbReference>
<dbReference type="Pfam" id="PF00672">
    <property type="entry name" value="HAMP"/>
    <property type="match status" value="1"/>
</dbReference>
<protein>
    <submittedName>
        <fullName evidence="5">Serine phosphatase RsbU, regulator of sigma subunit</fullName>
    </submittedName>
</protein>
<keyword evidence="3" id="KW-0472">Membrane</keyword>
<evidence type="ECO:0000259" key="4">
    <source>
        <dbReference type="PROSITE" id="PS50885"/>
    </source>
</evidence>
<evidence type="ECO:0000256" key="1">
    <source>
        <dbReference type="ARBA" id="ARBA00022801"/>
    </source>
</evidence>
<dbReference type="AlphaFoldDB" id="A0A367ZWK4"/>